<comment type="caution">
    <text evidence="2">The sequence shown here is derived from an EMBL/GenBank/DDBJ whole genome shotgun (WGS) entry which is preliminary data.</text>
</comment>
<name>A0AAN8GFN9_9TELE</name>
<reference evidence="2 3" key="1">
    <citation type="journal article" date="2023" name="Mol. Biol. Evol.">
        <title>Genomics of Secondarily Temperate Adaptation in the Only Non-Antarctic Icefish.</title>
        <authorList>
            <person name="Rivera-Colon A.G."/>
            <person name="Rayamajhi N."/>
            <person name="Minhas B.F."/>
            <person name="Madrigal G."/>
            <person name="Bilyk K.T."/>
            <person name="Yoon V."/>
            <person name="Hune M."/>
            <person name="Gregory S."/>
            <person name="Cheng C.H.C."/>
            <person name="Catchen J.M."/>
        </authorList>
    </citation>
    <scope>NUCLEOTIDE SEQUENCE [LARGE SCALE GENOMIC DNA]</scope>
    <source>
        <strain evidence="2">JC2023a</strain>
    </source>
</reference>
<dbReference type="EMBL" id="JAULUE010002064">
    <property type="protein sequence ID" value="KAK5879607.1"/>
    <property type="molecule type" value="Genomic_DNA"/>
</dbReference>
<dbReference type="Proteomes" id="UP001335648">
    <property type="component" value="Unassembled WGS sequence"/>
</dbReference>
<keyword evidence="3" id="KW-1185">Reference proteome</keyword>
<protein>
    <submittedName>
        <fullName evidence="2">Uncharacterized protein</fullName>
    </submittedName>
</protein>
<gene>
    <name evidence="2" type="ORF">CesoFtcFv8_022708</name>
</gene>
<evidence type="ECO:0000313" key="2">
    <source>
        <dbReference type="EMBL" id="KAK5879607.1"/>
    </source>
</evidence>
<proteinExistence type="predicted"/>
<feature type="compositionally biased region" description="Low complexity" evidence="1">
    <location>
        <begin position="43"/>
        <end position="52"/>
    </location>
</feature>
<sequence>MGDGGHVLDVFQRNVASSSPSSSSSSLLSLSTSFPIGFPILPPSSSIPLLSGTKPYRPWGTEVGAF</sequence>
<organism evidence="2 3">
    <name type="scientific">Champsocephalus esox</name>
    <name type="common">pike icefish</name>
    <dbReference type="NCBI Taxonomy" id="159716"/>
    <lineage>
        <taxon>Eukaryota</taxon>
        <taxon>Metazoa</taxon>
        <taxon>Chordata</taxon>
        <taxon>Craniata</taxon>
        <taxon>Vertebrata</taxon>
        <taxon>Euteleostomi</taxon>
        <taxon>Actinopterygii</taxon>
        <taxon>Neopterygii</taxon>
        <taxon>Teleostei</taxon>
        <taxon>Neoteleostei</taxon>
        <taxon>Acanthomorphata</taxon>
        <taxon>Eupercaria</taxon>
        <taxon>Perciformes</taxon>
        <taxon>Notothenioidei</taxon>
        <taxon>Channichthyidae</taxon>
        <taxon>Champsocephalus</taxon>
    </lineage>
</organism>
<dbReference type="AlphaFoldDB" id="A0AAN8GFN9"/>
<evidence type="ECO:0000256" key="1">
    <source>
        <dbReference type="SAM" id="MobiDB-lite"/>
    </source>
</evidence>
<evidence type="ECO:0000313" key="3">
    <source>
        <dbReference type="Proteomes" id="UP001335648"/>
    </source>
</evidence>
<feature type="region of interest" description="Disordered" evidence="1">
    <location>
        <begin position="43"/>
        <end position="66"/>
    </location>
</feature>
<accession>A0AAN8GFN9</accession>